<name>A0ABN2WT41_9ACTN</name>
<proteinExistence type="predicted"/>
<evidence type="ECO:0000313" key="2">
    <source>
        <dbReference type="EMBL" id="GAA2097838.1"/>
    </source>
</evidence>
<dbReference type="Proteomes" id="UP001500897">
    <property type="component" value="Unassembled WGS sequence"/>
</dbReference>
<dbReference type="EMBL" id="BAAANS010000016">
    <property type="protein sequence ID" value="GAA2097838.1"/>
    <property type="molecule type" value="Genomic_DNA"/>
</dbReference>
<sequence>MELLTPRRPGRVLAAAVLLTATAPLAAAPPAGAQESTVQCDGQWHFEPDGEPVFKREVADEFTLDNRDGTVPMERTVRTKEALSRSYTRQADLGLSTGAEAGAGFRAFSAGLQAALGADHGFSVTESNAIEKETELRLTAGPGVGYIRYVGLESVQVTGAYERILDCDKRTRRYQRIGPVTEEAPLRGKAVWTETLPNSK</sequence>
<gene>
    <name evidence="2" type="ORF">GCM10009759_28290</name>
</gene>
<evidence type="ECO:0000256" key="1">
    <source>
        <dbReference type="SAM" id="SignalP"/>
    </source>
</evidence>
<dbReference type="RefSeq" id="WP_344552377.1">
    <property type="nucleotide sequence ID" value="NZ_BAAANS010000016.1"/>
</dbReference>
<organism evidence="2 3">
    <name type="scientific">Kitasatospora saccharophila</name>
    <dbReference type="NCBI Taxonomy" id="407973"/>
    <lineage>
        <taxon>Bacteria</taxon>
        <taxon>Bacillati</taxon>
        <taxon>Actinomycetota</taxon>
        <taxon>Actinomycetes</taxon>
        <taxon>Kitasatosporales</taxon>
        <taxon>Streptomycetaceae</taxon>
        <taxon>Kitasatospora</taxon>
    </lineage>
</organism>
<reference evidence="2 3" key="1">
    <citation type="journal article" date="2019" name="Int. J. Syst. Evol. Microbiol.">
        <title>The Global Catalogue of Microorganisms (GCM) 10K type strain sequencing project: providing services to taxonomists for standard genome sequencing and annotation.</title>
        <authorList>
            <consortium name="The Broad Institute Genomics Platform"/>
            <consortium name="The Broad Institute Genome Sequencing Center for Infectious Disease"/>
            <person name="Wu L."/>
            <person name="Ma J."/>
        </authorList>
    </citation>
    <scope>NUCLEOTIDE SEQUENCE [LARGE SCALE GENOMIC DNA]</scope>
    <source>
        <strain evidence="2 3">JCM 14559</strain>
    </source>
</reference>
<accession>A0ABN2WT41</accession>
<comment type="caution">
    <text evidence="2">The sequence shown here is derived from an EMBL/GenBank/DDBJ whole genome shotgun (WGS) entry which is preliminary data.</text>
</comment>
<keyword evidence="3" id="KW-1185">Reference proteome</keyword>
<protein>
    <submittedName>
        <fullName evidence="2">Uncharacterized protein</fullName>
    </submittedName>
</protein>
<feature type="chain" id="PRO_5046143901" evidence="1">
    <location>
        <begin position="34"/>
        <end position="200"/>
    </location>
</feature>
<keyword evidence="1" id="KW-0732">Signal</keyword>
<evidence type="ECO:0000313" key="3">
    <source>
        <dbReference type="Proteomes" id="UP001500897"/>
    </source>
</evidence>
<feature type="signal peptide" evidence="1">
    <location>
        <begin position="1"/>
        <end position="33"/>
    </location>
</feature>